<evidence type="ECO:0000256" key="1">
    <source>
        <dbReference type="ARBA" id="ARBA00022723"/>
    </source>
</evidence>
<protein>
    <recommendedName>
        <fullName evidence="5">Lipoxygenase domain-containing protein</fullName>
    </recommendedName>
</protein>
<dbReference type="AlphaFoldDB" id="A0A225VQ59"/>
<dbReference type="Proteomes" id="UP000198211">
    <property type="component" value="Unassembled WGS sequence"/>
</dbReference>
<feature type="chain" id="PRO_5013030894" description="Lipoxygenase domain-containing protein" evidence="4">
    <location>
        <begin position="26"/>
        <end position="584"/>
    </location>
</feature>
<dbReference type="STRING" id="4795.A0A225VQ59"/>
<evidence type="ECO:0000256" key="2">
    <source>
        <dbReference type="ARBA" id="ARBA00022964"/>
    </source>
</evidence>
<dbReference type="PROSITE" id="PS51393">
    <property type="entry name" value="LIPOXYGENASE_3"/>
    <property type="match status" value="1"/>
</dbReference>
<comment type="caution">
    <text evidence="6">The sequence shown here is derived from an EMBL/GenBank/DDBJ whole genome shotgun (WGS) entry which is preliminary data.</text>
</comment>
<dbReference type="OrthoDB" id="75140at2759"/>
<dbReference type="InterPro" id="IPR000907">
    <property type="entry name" value="LipOase"/>
</dbReference>
<dbReference type="Gene3D" id="3.10.450.60">
    <property type="match status" value="1"/>
</dbReference>
<evidence type="ECO:0000313" key="7">
    <source>
        <dbReference type="Proteomes" id="UP000198211"/>
    </source>
</evidence>
<keyword evidence="1" id="KW-0479">Metal-binding</keyword>
<feature type="signal peptide" evidence="4">
    <location>
        <begin position="1"/>
        <end position="25"/>
    </location>
</feature>
<name>A0A225VQ59_9STRA</name>
<keyword evidence="7" id="KW-1185">Reference proteome</keyword>
<dbReference type="InterPro" id="IPR013819">
    <property type="entry name" value="LipOase_C"/>
</dbReference>
<dbReference type="Gene3D" id="1.20.245.10">
    <property type="entry name" value="Lipoxygenase-1, Domain 5"/>
    <property type="match status" value="1"/>
</dbReference>
<dbReference type="GO" id="GO:0034440">
    <property type="term" value="P:lipid oxidation"/>
    <property type="evidence" value="ECO:0007669"/>
    <property type="project" value="InterPro"/>
</dbReference>
<evidence type="ECO:0000259" key="5">
    <source>
        <dbReference type="PROSITE" id="PS51393"/>
    </source>
</evidence>
<dbReference type="GO" id="GO:0046872">
    <property type="term" value="F:metal ion binding"/>
    <property type="evidence" value="ECO:0007669"/>
    <property type="project" value="UniProtKB-KW"/>
</dbReference>
<keyword evidence="3" id="KW-0560">Oxidoreductase</keyword>
<accession>A0A225VQ59</accession>
<feature type="domain" description="Lipoxygenase" evidence="5">
    <location>
        <begin position="217"/>
        <end position="584"/>
    </location>
</feature>
<reference evidence="7" key="1">
    <citation type="submission" date="2017-03" db="EMBL/GenBank/DDBJ databases">
        <title>Phytopthora megakarya and P. palmivora, two closely related causual agents of cacao black pod achieved similar genome size and gene model numbers by different mechanisms.</title>
        <authorList>
            <person name="Ali S."/>
            <person name="Shao J."/>
            <person name="Larry D.J."/>
            <person name="Kronmiller B."/>
            <person name="Shen D."/>
            <person name="Strem M.D."/>
            <person name="Melnick R.L."/>
            <person name="Guiltinan M.J."/>
            <person name="Tyler B.M."/>
            <person name="Meinhardt L.W."/>
            <person name="Bailey B.A."/>
        </authorList>
    </citation>
    <scope>NUCLEOTIDE SEQUENCE [LARGE SCALE GENOMIC DNA]</scope>
    <source>
        <strain evidence="7">zdho120</strain>
    </source>
</reference>
<proteinExistence type="predicted"/>
<keyword evidence="2" id="KW-0223">Dioxygenase</keyword>
<evidence type="ECO:0000313" key="6">
    <source>
        <dbReference type="EMBL" id="OWZ07465.1"/>
    </source>
</evidence>
<evidence type="ECO:0000256" key="4">
    <source>
        <dbReference type="SAM" id="SignalP"/>
    </source>
</evidence>
<dbReference type="GO" id="GO:0016702">
    <property type="term" value="F:oxidoreductase activity, acting on single donors with incorporation of molecular oxygen, incorporation of two atoms of oxygen"/>
    <property type="evidence" value="ECO:0007669"/>
    <property type="project" value="InterPro"/>
</dbReference>
<sequence length="584" mass="64757">MKVPLLSALTTVTSILVSTPSPTEAALSIPSSTNSTRAAIVYATSQQISNVDRQFPVGDKYYPIIPGPTPMSSLYNKTVMSQLAKISTLDNKNVSIVGGVLQKMGPYKSLESFKAGYDALKSAGLIDIPQAFDNSDENFGAMRLGIRGYKIKLVNSNEWADPLNCLSSCLVREQCNEDTISAAISNHKVFVQDFSTIGQYTDTNQTASKYVPNVVGFFCNNNANGLLLPLAIKIVDTGLTYTKEDTAGEWQLAKMALDAAELSYQQMFHFVQMHAVAIPIQVEMMRSMAEEHPIYALLNYHFFGDLALETLAGKVLFSVDSPYDQSFAFGASGSLRFNYAQLNDTSFAKEIAKDFPAEIADNGLQYLPSHRYVKYGTTYYSIIKSFVTSYVNAYYSSNEAIRNDVELQTWLARVRVLGGRGSEVENEFRVSWGTEVPDPTDITSLIKLVTNFAFRSSVKHHFMNGRVSWHSIAAPFSTPALYNTRLPTQKGVRVNPFDYAIPSEKFPAVSALAVSFYRPMPATETVLRAYTTAPFSDEPVLEDAIAEYHLSMAAMEDTVDTTEAEEQYPDIFTKPSMLPWFTYI</sequence>
<gene>
    <name evidence="6" type="ORF">PHMEG_00020137</name>
</gene>
<keyword evidence="4" id="KW-0732">Signal</keyword>
<dbReference type="EMBL" id="NBNE01003528">
    <property type="protein sequence ID" value="OWZ07465.1"/>
    <property type="molecule type" value="Genomic_DNA"/>
</dbReference>
<organism evidence="6 7">
    <name type="scientific">Phytophthora megakarya</name>
    <dbReference type="NCBI Taxonomy" id="4795"/>
    <lineage>
        <taxon>Eukaryota</taxon>
        <taxon>Sar</taxon>
        <taxon>Stramenopiles</taxon>
        <taxon>Oomycota</taxon>
        <taxon>Peronosporomycetes</taxon>
        <taxon>Peronosporales</taxon>
        <taxon>Peronosporaceae</taxon>
        <taxon>Phytophthora</taxon>
    </lineage>
</organism>
<dbReference type="InterPro" id="IPR036226">
    <property type="entry name" value="LipOase_C_sf"/>
</dbReference>
<evidence type="ECO:0000256" key="3">
    <source>
        <dbReference type="ARBA" id="ARBA00023002"/>
    </source>
</evidence>
<dbReference type="PANTHER" id="PTHR11771">
    <property type="entry name" value="LIPOXYGENASE"/>
    <property type="match status" value="1"/>
</dbReference>
<dbReference type="Pfam" id="PF00305">
    <property type="entry name" value="Lipoxygenase"/>
    <property type="match status" value="1"/>
</dbReference>
<dbReference type="SUPFAM" id="SSF48484">
    <property type="entry name" value="Lipoxigenase"/>
    <property type="match status" value="1"/>
</dbReference>